<accession>A0A6M3LFT0</accession>
<organism evidence="1">
    <name type="scientific">viral metagenome</name>
    <dbReference type="NCBI Taxonomy" id="1070528"/>
    <lineage>
        <taxon>unclassified sequences</taxon>
        <taxon>metagenomes</taxon>
        <taxon>organismal metagenomes</taxon>
    </lineage>
</organism>
<name>A0A6M3LFT0_9ZZZZ</name>
<evidence type="ECO:0000313" key="1">
    <source>
        <dbReference type="EMBL" id="QJA94036.1"/>
    </source>
</evidence>
<protein>
    <submittedName>
        <fullName evidence="1">Uncharacterized protein</fullName>
    </submittedName>
</protein>
<dbReference type="EMBL" id="MT143198">
    <property type="protein sequence ID" value="QJA94036.1"/>
    <property type="molecule type" value="Genomic_DNA"/>
</dbReference>
<reference evidence="1" key="1">
    <citation type="submission" date="2020-03" db="EMBL/GenBank/DDBJ databases">
        <title>The deep terrestrial virosphere.</title>
        <authorList>
            <person name="Holmfeldt K."/>
            <person name="Nilsson E."/>
            <person name="Simone D."/>
            <person name="Lopez-Fernandez M."/>
            <person name="Wu X."/>
            <person name="de Brujin I."/>
            <person name="Lundin D."/>
            <person name="Andersson A."/>
            <person name="Bertilsson S."/>
            <person name="Dopson M."/>
        </authorList>
    </citation>
    <scope>NUCLEOTIDE SEQUENCE</scope>
    <source>
        <strain evidence="1">MM415B04022</strain>
    </source>
</reference>
<sequence length="104" mass="12254">MDELKMQIKSHALDCILTERRRQEEREWKDEFNSEGLWASYISNYASRWAMPTSFDPEKYSFRECMIKTAALALAAIEWNDTRQELPDSSMVLEVSENSINRRG</sequence>
<proteinExistence type="predicted"/>
<dbReference type="AlphaFoldDB" id="A0A6M3LFT0"/>
<gene>
    <name evidence="1" type="ORF">MM415B04022_0005</name>
</gene>